<name>A0A8T0IJY5_CERPU</name>
<evidence type="ECO:0000256" key="1">
    <source>
        <dbReference type="ARBA" id="ARBA00004613"/>
    </source>
</evidence>
<proteinExistence type="predicted"/>
<dbReference type="AlphaFoldDB" id="A0A8T0IJY5"/>
<dbReference type="InterPro" id="IPR050439">
    <property type="entry name" value="ADAMTS_ADAMTS-like"/>
</dbReference>
<evidence type="ECO:0000256" key="3">
    <source>
        <dbReference type="SAM" id="MobiDB-lite"/>
    </source>
</evidence>
<evidence type="ECO:0000259" key="4">
    <source>
        <dbReference type="PROSITE" id="PS00022"/>
    </source>
</evidence>
<sequence length="569" mass="62086">MDSCHNVGPDVVFQYTPTANLNVSASLNGTNTNFDTLLSAYEKVQQGTTIKTTMLGCNDDAFNQISILPSLLLKANKTYTFIVDGWDAGGGLFDFILTDNKAPTVAPTISTPKSSGLQVSTQSIDTRSSTKWSDRSNNDSLPLPSPPQSSYFWSASAWGPCNATCGGGYQNAQYKCYIGNYKEANSSNCLQSQLPNITQECNVVECRHYSVYVGPWSECNKQCGQGNQTRLVLCLDNLGNLAHFGMCGGDYDLVVNIKPCVSLICDAVYWDVTEWDFCNVPCGVGKVSREITCKSPSKIEPDSACYHLPTPPTEKICNTHPCQTYTWLVGPWNECLGGCEGNQTRQVQCVDGLGLTASKQLCDAKTMPTSSMSCSQLNATCENHYCSQYGTYQGGQCICQEGWMGVQCEYFIECEGRPIGFYGDKVDCCPYYTIDVNHKCCINAAAVLTSDGLCCEEGIIDACGQCSGDAQFVDSQHTCCNTIRDEKGICCISGYLDECHVCDGDGISCATNITLFVNFDSNLTITYEVEEKWKYLIFILLTNIASKLGLAEDAILLSSLHLIKSYEGI</sequence>
<keyword evidence="7" id="KW-1185">Reference proteome</keyword>
<dbReference type="Gene3D" id="2.20.100.10">
    <property type="entry name" value="Thrombospondin type-1 (TSP1) repeat"/>
    <property type="match status" value="3"/>
</dbReference>
<dbReference type="GO" id="GO:0004222">
    <property type="term" value="F:metalloendopeptidase activity"/>
    <property type="evidence" value="ECO:0007669"/>
    <property type="project" value="TreeGrafter"/>
</dbReference>
<dbReference type="GO" id="GO:0031012">
    <property type="term" value="C:extracellular matrix"/>
    <property type="evidence" value="ECO:0007669"/>
    <property type="project" value="TreeGrafter"/>
</dbReference>
<comment type="caution">
    <text evidence="6">The sequence shown here is derived from an EMBL/GenBank/DDBJ whole genome shotgun (WGS) entry which is preliminary data.</text>
</comment>
<gene>
    <name evidence="6" type="ORF">KC19_3G147900</name>
</gene>
<dbReference type="GO" id="GO:0005576">
    <property type="term" value="C:extracellular region"/>
    <property type="evidence" value="ECO:0007669"/>
    <property type="project" value="UniProtKB-SubCell"/>
</dbReference>
<organism evidence="6 7">
    <name type="scientific">Ceratodon purpureus</name>
    <name type="common">Fire moss</name>
    <name type="synonym">Dicranum purpureum</name>
    <dbReference type="NCBI Taxonomy" id="3225"/>
    <lineage>
        <taxon>Eukaryota</taxon>
        <taxon>Viridiplantae</taxon>
        <taxon>Streptophyta</taxon>
        <taxon>Embryophyta</taxon>
        <taxon>Bryophyta</taxon>
        <taxon>Bryophytina</taxon>
        <taxon>Bryopsida</taxon>
        <taxon>Dicranidae</taxon>
        <taxon>Pseudoditrichales</taxon>
        <taxon>Ditrichaceae</taxon>
        <taxon>Ceratodon</taxon>
    </lineage>
</organism>
<dbReference type="SUPFAM" id="SSF82895">
    <property type="entry name" value="TSP-1 type 1 repeat"/>
    <property type="match status" value="3"/>
</dbReference>
<dbReference type="PROSITE" id="PS00022">
    <property type="entry name" value="EGF_1"/>
    <property type="match status" value="1"/>
</dbReference>
<evidence type="ECO:0000313" key="7">
    <source>
        <dbReference type="Proteomes" id="UP000822688"/>
    </source>
</evidence>
<dbReference type="PANTHER" id="PTHR13723">
    <property type="entry name" value="ADAMTS A DISINTEGRIN AND METALLOPROTEASE WITH THROMBOSPONDIN MOTIFS PROTEASE"/>
    <property type="match status" value="1"/>
</dbReference>
<comment type="subcellular location">
    <subcellularLocation>
        <location evidence="1">Secreted</location>
    </subcellularLocation>
</comment>
<dbReference type="SMART" id="SM00209">
    <property type="entry name" value="TSP1"/>
    <property type="match status" value="4"/>
</dbReference>
<dbReference type="PANTHER" id="PTHR13723:SF281">
    <property type="entry name" value="PAPILIN"/>
    <property type="match status" value="1"/>
</dbReference>
<dbReference type="GO" id="GO:0030198">
    <property type="term" value="P:extracellular matrix organization"/>
    <property type="evidence" value="ECO:0007669"/>
    <property type="project" value="TreeGrafter"/>
</dbReference>
<dbReference type="Pfam" id="PF19030">
    <property type="entry name" value="TSP1_ADAMTS"/>
    <property type="match status" value="4"/>
</dbReference>
<protein>
    <recommendedName>
        <fullName evidence="4 5">EGF-like domain-containing protein</fullName>
    </recommendedName>
</protein>
<dbReference type="InterPro" id="IPR036383">
    <property type="entry name" value="TSP1_rpt_sf"/>
</dbReference>
<evidence type="ECO:0000259" key="5">
    <source>
        <dbReference type="PROSITE" id="PS01186"/>
    </source>
</evidence>
<dbReference type="InterPro" id="IPR000742">
    <property type="entry name" value="EGF"/>
</dbReference>
<accession>A0A8T0IJY5</accession>
<feature type="domain" description="EGF-like" evidence="4 5">
    <location>
        <begin position="397"/>
        <end position="408"/>
    </location>
</feature>
<dbReference type="PROSITE" id="PS50092">
    <property type="entry name" value="TSP1"/>
    <property type="match status" value="3"/>
</dbReference>
<evidence type="ECO:0000256" key="2">
    <source>
        <dbReference type="ARBA" id="ARBA00022525"/>
    </source>
</evidence>
<feature type="region of interest" description="Disordered" evidence="3">
    <location>
        <begin position="108"/>
        <end position="144"/>
    </location>
</feature>
<dbReference type="InterPro" id="IPR000884">
    <property type="entry name" value="TSP1_rpt"/>
</dbReference>
<feature type="compositionally biased region" description="Polar residues" evidence="3">
    <location>
        <begin position="108"/>
        <end position="131"/>
    </location>
</feature>
<evidence type="ECO:0000313" key="6">
    <source>
        <dbReference type="EMBL" id="KAG0583592.1"/>
    </source>
</evidence>
<reference evidence="6" key="1">
    <citation type="submission" date="2020-06" db="EMBL/GenBank/DDBJ databases">
        <title>WGS assembly of Ceratodon purpureus strain R40.</title>
        <authorList>
            <person name="Carey S.B."/>
            <person name="Jenkins J."/>
            <person name="Shu S."/>
            <person name="Lovell J.T."/>
            <person name="Sreedasyam A."/>
            <person name="Maumus F."/>
            <person name="Tiley G.P."/>
            <person name="Fernandez-Pozo N."/>
            <person name="Barry K."/>
            <person name="Chen C."/>
            <person name="Wang M."/>
            <person name="Lipzen A."/>
            <person name="Daum C."/>
            <person name="Saski C.A."/>
            <person name="Payton A.C."/>
            <person name="Mcbreen J.C."/>
            <person name="Conrad R.E."/>
            <person name="Kollar L.M."/>
            <person name="Olsson S."/>
            <person name="Huttunen S."/>
            <person name="Landis J.B."/>
            <person name="Wickett N.J."/>
            <person name="Johnson M.G."/>
            <person name="Rensing S.A."/>
            <person name="Grimwood J."/>
            <person name="Schmutz J."/>
            <person name="Mcdaniel S.F."/>
        </authorList>
    </citation>
    <scope>NUCLEOTIDE SEQUENCE</scope>
    <source>
        <strain evidence="6">R40</strain>
    </source>
</reference>
<dbReference type="Proteomes" id="UP000822688">
    <property type="component" value="Chromosome 3"/>
</dbReference>
<dbReference type="EMBL" id="CM026423">
    <property type="protein sequence ID" value="KAG0583592.1"/>
    <property type="molecule type" value="Genomic_DNA"/>
</dbReference>
<dbReference type="GO" id="GO:0006508">
    <property type="term" value="P:proteolysis"/>
    <property type="evidence" value="ECO:0007669"/>
    <property type="project" value="TreeGrafter"/>
</dbReference>
<dbReference type="PROSITE" id="PS01186">
    <property type="entry name" value="EGF_2"/>
    <property type="match status" value="1"/>
</dbReference>
<keyword evidence="2" id="KW-0964">Secreted</keyword>